<evidence type="ECO:0000313" key="2">
    <source>
        <dbReference type="EMBL" id="BCJ36039.1"/>
    </source>
</evidence>
<accession>A0A7R7DQI3</accession>
<reference evidence="2 3" key="1">
    <citation type="submission" date="2020-08" db="EMBL/GenBank/DDBJ databases">
        <title>Whole genome shotgun sequence of Actinocatenispora thailandica NBRC 105041.</title>
        <authorList>
            <person name="Komaki H."/>
            <person name="Tamura T."/>
        </authorList>
    </citation>
    <scope>NUCLEOTIDE SEQUENCE [LARGE SCALE GENOMIC DNA]</scope>
    <source>
        <strain evidence="2 3">NBRC 105041</strain>
    </source>
</reference>
<organism evidence="2 3">
    <name type="scientific">Actinocatenispora thailandica</name>
    <dbReference type="NCBI Taxonomy" id="227318"/>
    <lineage>
        <taxon>Bacteria</taxon>
        <taxon>Bacillati</taxon>
        <taxon>Actinomycetota</taxon>
        <taxon>Actinomycetes</taxon>
        <taxon>Micromonosporales</taxon>
        <taxon>Micromonosporaceae</taxon>
        <taxon>Actinocatenispora</taxon>
    </lineage>
</organism>
<keyword evidence="3" id="KW-1185">Reference proteome</keyword>
<dbReference type="AlphaFoldDB" id="A0A7R7DQI3"/>
<evidence type="ECO:0000313" key="3">
    <source>
        <dbReference type="Proteomes" id="UP000611640"/>
    </source>
</evidence>
<feature type="region of interest" description="Disordered" evidence="1">
    <location>
        <begin position="77"/>
        <end position="105"/>
    </location>
</feature>
<dbReference type="KEGG" id="atl:Athai_35420"/>
<protein>
    <submittedName>
        <fullName evidence="2">Uncharacterized protein</fullName>
    </submittedName>
</protein>
<dbReference type="Proteomes" id="UP000611640">
    <property type="component" value="Chromosome"/>
</dbReference>
<dbReference type="EMBL" id="AP023355">
    <property type="protein sequence ID" value="BCJ36039.1"/>
    <property type="molecule type" value="Genomic_DNA"/>
</dbReference>
<gene>
    <name evidence="2" type="ORF">Athai_35420</name>
</gene>
<name>A0A7R7DQI3_9ACTN</name>
<sequence>MNATDSLPANCCEVLCPSIRTSTCDGVLCFAARAPVAFDGPTVTGTVVADFFAAVDTVSRVRAAFGHETAGAPWTSCFAESPDTRPREAGTSCTGNDGASFGFGA</sequence>
<evidence type="ECO:0000256" key="1">
    <source>
        <dbReference type="SAM" id="MobiDB-lite"/>
    </source>
</evidence>
<proteinExistence type="predicted"/>